<dbReference type="OrthoDB" id="9797653at2"/>
<keyword evidence="3" id="KW-1185">Reference proteome</keyword>
<organism evidence="2 3">
    <name type="scientific">Antricoccus suffuscus</name>
    <dbReference type="NCBI Taxonomy" id="1629062"/>
    <lineage>
        <taxon>Bacteria</taxon>
        <taxon>Bacillati</taxon>
        <taxon>Actinomycetota</taxon>
        <taxon>Actinomycetes</taxon>
        <taxon>Geodermatophilales</taxon>
        <taxon>Antricoccaceae</taxon>
        <taxon>Antricoccus</taxon>
    </lineage>
</organism>
<dbReference type="InterPro" id="IPR044855">
    <property type="entry name" value="CoA-Trfase_III_dom3_sf"/>
</dbReference>
<sequence>MTSSENASSDKAFSDVKILDFTQVFAGPVGTHQFALQGADVIKVEPRGGEDIRRSALGDEWSARGLAPSFMAFNANKRGLTLDLKKPAAVDIVKRLAAEADVVWENFRPGVMDRLGIGYDVLAELNPQLIYCSVSGFGTTGPERATATFDGKIQAMSGLMSLTGDPSGGPMRAGIALADLAAGLTAAFAVSTALHQRSRTGRGQFVDVAMFDSMLSLMSDQIAEYTVLGELRQQAGNLSVTRKPTADRFRCGSGFIVLAVLSDRQFESLLRTLGRADALNDPRYADWQARTANTVALRALIEDAMDGGDPRDWERRLTDADVPCASILTIAEAIDHPQLEHRNLIRTVDTAYGPVTLAGAGFELRHGNGGIDRTAPQVGEHTDEVLAEAGFSTSEIAQLRADQVV</sequence>
<reference evidence="2 3" key="1">
    <citation type="submission" date="2018-03" db="EMBL/GenBank/DDBJ databases">
        <title>Genomic Encyclopedia of Archaeal and Bacterial Type Strains, Phase II (KMG-II): from individual species to whole genera.</title>
        <authorList>
            <person name="Goeker M."/>
        </authorList>
    </citation>
    <scope>NUCLEOTIDE SEQUENCE [LARGE SCALE GENOMIC DNA]</scope>
    <source>
        <strain evidence="2 3">DSM 100065</strain>
    </source>
</reference>
<accession>A0A2T0ZZC0</accession>
<dbReference type="PANTHER" id="PTHR48207:SF3">
    <property type="entry name" value="SUCCINATE--HYDROXYMETHYLGLUTARATE COA-TRANSFERASE"/>
    <property type="match status" value="1"/>
</dbReference>
<keyword evidence="1 2" id="KW-0808">Transferase</keyword>
<dbReference type="Pfam" id="PF02515">
    <property type="entry name" value="CoA_transf_3"/>
    <property type="match status" value="1"/>
</dbReference>
<dbReference type="Gene3D" id="3.30.1540.10">
    <property type="entry name" value="formyl-coa transferase, domain 3"/>
    <property type="match status" value="1"/>
</dbReference>
<dbReference type="RefSeq" id="WP_106349337.1">
    <property type="nucleotide sequence ID" value="NZ_PVUE01000009.1"/>
</dbReference>
<evidence type="ECO:0000313" key="2">
    <source>
        <dbReference type="EMBL" id="PRZ41587.1"/>
    </source>
</evidence>
<dbReference type="InterPro" id="IPR050483">
    <property type="entry name" value="CoA-transferase_III_domain"/>
</dbReference>
<comment type="caution">
    <text evidence="2">The sequence shown here is derived from an EMBL/GenBank/DDBJ whole genome shotgun (WGS) entry which is preliminary data.</text>
</comment>
<dbReference type="Proteomes" id="UP000237752">
    <property type="component" value="Unassembled WGS sequence"/>
</dbReference>
<dbReference type="SUPFAM" id="SSF89796">
    <property type="entry name" value="CoA-transferase family III (CaiB/BaiF)"/>
    <property type="match status" value="1"/>
</dbReference>
<dbReference type="GO" id="GO:0008410">
    <property type="term" value="F:CoA-transferase activity"/>
    <property type="evidence" value="ECO:0007669"/>
    <property type="project" value="TreeGrafter"/>
</dbReference>
<dbReference type="InterPro" id="IPR003673">
    <property type="entry name" value="CoA-Trfase_fam_III"/>
</dbReference>
<proteinExistence type="predicted"/>
<dbReference type="Gene3D" id="3.40.50.10540">
    <property type="entry name" value="Crotonobetainyl-coa:carnitine coa-transferase, domain 1"/>
    <property type="match status" value="1"/>
</dbReference>
<dbReference type="EMBL" id="PVUE01000009">
    <property type="protein sequence ID" value="PRZ41587.1"/>
    <property type="molecule type" value="Genomic_DNA"/>
</dbReference>
<dbReference type="PANTHER" id="PTHR48207">
    <property type="entry name" value="SUCCINATE--HYDROXYMETHYLGLUTARATE COA-TRANSFERASE"/>
    <property type="match status" value="1"/>
</dbReference>
<dbReference type="InterPro" id="IPR023606">
    <property type="entry name" value="CoA-Trfase_III_dom_1_sf"/>
</dbReference>
<evidence type="ECO:0000313" key="3">
    <source>
        <dbReference type="Proteomes" id="UP000237752"/>
    </source>
</evidence>
<name>A0A2T0ZZC0_9ACTN</name>
<protein>
    <submittedName>
        <fullName evidence="2">Crotonobetainyl-CoA:carnitine CoA-transferase CaiB-like acyl-CoA transferase</fullName>
    </submittedName>
</protein>
<gene>
    <name evidence="2" type="ORF">CLV47_109134</name>
</gene>
<dbReference type="AlphaFoldDB" id="A0A2T0ZZC0"/>
<evidence type="ECO:0000256" key="1">
    <source>
        <dbReference type="ARBA" id="ARBA00022679"/>
    </source>
</evidence>